<evidence type="ECO:0000256" key="1">
    <source>
        <dbReference type="SAM" id="Phobius"/>
    </source>
</evidence>
<dbReference type="Proteomes" id="UP000054359">
    <property type="component" value="Unassembled WGS sequence"/>
</dbReference>
<feature type="transmembrane region" description="Helical" evidence="1">
    <location>
        <begin position="24"/>
        <end position="51"/>
    </location>
</feature>
<evidence type="ECO:0000313" key="3">
    <source>
        <dbReference type="Proteomes" id="UP000054359"/>
    </source>
</evidence>
<gene>
    <name evidence="2" type="ORF">X975_19880</name>
</gene>
<name>A0A087TS94_STEMI</name>
<protein>
    <submittedName>
        <fullName evidence="2">Uncharacterized protein</fullName>
    </submittedName>
</protein>
<sequence>MSEEAQLDAYFANYFKSRVQTPLIVFKVLCIASVAIGAIWVAFAVLFLICIKAKYKPDAMKGSLVLKTLNNVYTSVALWPPAEDEIKEANISEKTYL</sequence>
<dbReference type="AlphaFoldDB" id="A0A087TS94"/>
<dbReference type="EMBL" id="KK116519">
    <property type="protein sequence ID" value="KFM67983.1"/>
    <property type="molecule type" value="Genomic_DNA"/>
</dbReference>
<keyword evidence="1" id="KW-0472">Membrane</keyword>
<accession>A0A087TS94</accession>
<reference evidence="2 3" key="1">
    <citation type="submission" date="2013-11" db="EMBL/GenBank/DDBJ databases">
        <title>Genome sequencing of Stegodyphus mimosarum.</title>
        <authorList>
            <person name="Bechsgaard J."/>
        </authorList>
    </citation>
    <scope>NUCLEOTIDE SEQUENCE [LARGE SCALE GENOMIC DNA]</scope>
</reference>
<feature type="non-terminal residue" evidence="2">
    <location>
        <position position="97"/>
    </location>
</feature>
<proteinExistence type="predicted"/>
<keyword evidence="1" id="KW-0812">Transmembrane</keyword>
<keyword evidence="1" id="KW-1133">Transmembrane helix</keyword>
<organism evidence="2 3">
    <name type="scientific">Stegodyphus mimosarum</name>
    <name type="common">African social velvet spider</name>
    <dbReference type="NCBI Taxonomy" id="407821"/>
    <lineage>
        <taxon>Eukaryota</taxon>
        <taxon>Metazoa</taxon>
        <taxon>Ecdysozoa</taxon>
        <taxon>Arthropoda</taxon>
        <taxon>Chelicerata</taxon>
        <taxon>Arachnida</taxon>
        <taxon>Araneae</taxon>
        <taxon>Araneomorphae</taxon>
        <taxon>Entelegynae</taxon>
        <taxon>Eresoidea</taxon>
        <taxon>Eresidae</taxon>
        <taxon>Stegodyphus</taxon>
    </lineage>
</organism>
<evidence type="ECO:0000313" key="2">
    <source>
        <dbReference type="EMBL" id="KFM67983.1"/>
    </source>
</evidence>
<keyword evidence="3" id="KW-1185">Reference proteome</keyword>